<dbReference type="AlphaFoldDB" id="A0A6L8MXC4"/>
<dbReference type="Pfam" id="PF04203">
    <property type="entry name" value="Sortase"/>
    <property type="match status" value="1"/>
</dbReference>
<dbReference type="EMBL" id="WNXH01000007">
    <property type="protein sequence ID" value="MYN69729.1"/>
    <property type="molecule type" value="Genomic_DNA"/>
</dbReference>
<dbReference type="InterPro" id="IPR005754">
    <property type="entry name" value="Sortase"/>
</dbReference>
<keyword evidence="3" id="KW-0472">Membrane</keyword>
<keyword evidence="3" id="KW-0812">Transmembrane</keyword>
<evidence type="ECO:0000256" key="1">
    <source>
        <dbReference type="ARBA" id="ARBA00022801"/>
    </source>
</evidence>
<gene>
    <name evidence="4" type="ORF">GLP18_05735</name>
</gene>
<feature type="active site" description="Proton donor/acceptor" evidence="2">
    <location>
        <position position="145"/>
    </location>
</feature>
<sequence>MKNRQIIGLIILLCGLILICIPFASMIMEDFSQINSETAYSNYLQTKNIDSKRIINQLAETTLETSAVQDIFTQDRESAENQESPYETLIDTSTVIGQVVIPKLGQNFDLYLDADYDKLNKGVATLIGSGAPIGITGQRPIIAGHRVSYNNPFFFFLPNLESGDKIFVTVLDQTLEYEVYSKEIIDEYEIDKLAPIPNQDIITLMTCDNAPEYNKRYLINARRVISNQEVKAPPTSIITLLTQSDANLSLKTFRLLPYFIVIFAMLSIGYFSTILLKIFTKKQ</sequence>
<evidence type="ECO:0000256" key="2">
    <source>
        <dbReference type="PIRSR" id="PIRSR605754-1"/>
    </source>
</evidence>
<reference evidence="4 5" key="1">
    <citation type="submission" date="2019-11" db="EMBL/GenBank/DDBJ databases">
        <title>Divergent Streptococcus suis from cattle.</title>
        <authorList>
            <person name="Williamson C."/>
        </authorList>
    </citation>
    <scope>NUCLEOTIDE SEQUENCE [LARGE SCALE GENOMIC DNA]</scope>
    <source>
        <strain evidence="4 5">10-36905</strain>
    </source>
</reference>
<dbReference type="SUPFAM" id="SSF63817">
    <property type="entry name" value="Sortase"/>
    <property type="match status" value="1"/>
</dbReference>
<protein>
    <submittedName>
        <fullName evidence="4">Sortase</fullName>
    </submittedName>
</protein>
<dbReference type="Proteomes" id="UP000483765">
    <property type="component" value="Unassembled WGS sequence"/>
</dbReference>
<evidence type="ECO:0000256" key="3">
    <source>
        <dbReference type="SAM" id="Phobius"/>
    </source>
</evidence>
<feature type="transmembrane region" description="Helical" evidence="3">
    <location>
        <begin position="255"/>
        <end position="279"/>
    </location>
</feature>
<evidence type="ECO:0000313" key="4">
    <source>
        <dbReference type="EMBL" id="MYN69729.1"/>
    </source>
</evidence>
<name>A0A6L8MXC4_STRSU</name>
<feature type="active site" description="Acyl-thioester intermediate" evidence="2">
    <location>
        <position position="207"/>
    </location>
</feature>
<proteinExistence type="predicted"/>
<accession>A0A6L8MXC4</accession>
<dbReference type="RefSeq" id="WP_160864123.1">
    <property type="nucleotide sequence ID" value="NZ_WNXH01000007.1"/>
</dbReference>
<comment type="caution">
    <text evidence="4">The sequence shown here is derived from an EMBL/GenBank/DDBJ whole genome shotgun (WGS) entry which is preliminary data.</text>
</comment>
<dbReference type="NCBIfam" id="TIGR01076">
    <property type="entry name" value="sortase_fam"/>
    <property type="match status" value="1"/>
</dbReference>
<dbReference type="InterPro" id="IPR023365">
    <property type="entry name" value="Sortase_dom-sf"/>
</dbReference>
<dbReference type="InterPro" id="IPR042002">
    <property type="entry name" value="Sortase_C"/>
</dbReference>
<keyword evidence="3" id="KW-1133">Transmembrane helix</keyword>
<feature type="transmembrane region" description="Helical" evidence="3">
    <location>
        <begin position="7"/>
        <end position="28"/>
    </location>
</feature>
<dbReference type="CDD" id="cd05827">
    <property type="entry name" value="Sortase_C"/>
    <property type="match status" value="1"/>
</dbReference>
<organism evidence="4 5">
    <name type="scientific">Streptococcus suis</name>
    <dbReference type="NCBI Taxonomy" id="1307"/>
    <lineage>
        <taxon>Bacteria</taxon>
        <taxon>Bacillati</taxon>
        <taxon>Bacillota</taxon>
        <taxon>Bacilli</taxon>
        <taxon>Lactobacillales</taxon>
        <taxon>Streptococcaceae</taxon>
        <taxon>Streptococcus</taxon>
    </lineage>
</organism>
<evidence type="ECO:0000313" key="5">
    <source>
        <dbReference type="Proteomes" id="UP000483765"/>
    </source>
</evidence>
<dbReference type="Gene3D" id="2.40.260.10">
    <property type="entry name" value="Sortase"/>
    <property type="match status" value="1"/>
</dbReference>
<dbReference type="GO" id="GO:0016787">
    <property type="term" value="F:hydrolase activity"/>
    <property type="evidence" value="ECO:0007669"/>
    <property type="project" value="UniProtKB-KW"/>
</dbReference>
<keyword evidence="1" id="KW-0378">Hydrolase</keyword>